<gene>
    <name evidence="2" type="ORF">FZEAL_9032</name>
</gene>
<dbReference type="SMART" id="SM00256">
    <property type="entry name" value="FBOX"/>
    <property type="match status" value="1"/>
</dbReference>
<dbReference type="CDD" id="cd09917">
    <property type="entry name" value="F-box_SF"/>
    <property type="match status" value="1"/>
</dbReference>
<accession>A0A8H4UDB5</accession>
<proteinExistence type="predicted"/>
<dbReference type="OrthoDB" id="3927840at2759"/>
<reference evidence="2" key="2">
    <citation type="submission" date="2020-05" db="EMBL/GenBank/DDBJ databases">
        <authorList>
            <person name="Kim H.-S."/>
            <person name="Proctor R.H."/>
            <person name="Brown D.W."/>
        </authorList>
    </citation>
    <scope>NUCLEOTIDE SEQUENCE</scope>
    <source>
        <strain evidence="2">NRRL 22465</strain>
    </source>
</reference>
<feature type="domain" description="F-box" evidence="1">
    <location>
        <begin position="1"/>
        <end position="46"/>
    </location>
</feature>
<dbReference type="InterPro" id="IPR001810">
    <property type="entry name" value="F-box_dom"/>
</dbReference>
<dbReference type="Gene3D" id="1.20.1280.50">
    <property type="match status" value="1"/>
</dbReference>
<dbReference type="Pfam" id="PF12937">
    <property type="entry name" value="F-box-like"/>
    <property type="match status" value="1"/>
</dbReference>
<dbReference type="PROSITE" id="PS50181">
    <property type="entry name" value="FBOX"/>
    <property type="match status" value="1"/>
</dbReference>
<sequence length="433" mass="48558">MATTDSLPGELIDIIFSNVTAHDLAQLSRTCKRLNRLAEPHLWTDIEFHHPSVHRLSDTTQPLPMVPASCRFYHWGTYSGQWKAERLFEALLIFLSEDTNRLRRLCARVESICTTVRSKNDIWQLLPYFTNLQAIELHGDYRYFDETEHTSFDVAAPTLSKLRYAKLIGHVPVAVAAWILESGIDLERLELGMLDRGIGSKSTMGDDILRLPHDIYSPADQPTYGRLQGWAVIPRPLSGFLPRRDNGACSLKLPRLRHLHLCQPSQSNLSARMVSYFWSTSAEVAAHLDWEQILLASSQTLETLVVEQRIGIEYGDGAVDDAEGFLRSDQEGLGSKRLMDVLEKVLTEEALPALKRVHLKGIVVGSNARGKPIGDVPGGHFMRLLEKMNVECDARLGEGCWFDGEDGATASSEWEVSTEDGDDPVEEELLARI</sequence>
<dbReference type="InterPro" id="IPR036047">
    <property type="entry name" value="F-box-like_dom_sf"/>
</dbReference>
<evidence type="ECO:0000259" key="1">
    <source>
        <dbReference type="PROSITE" id="PS50181"/>
    </source>
</evidence>
<protein>
    <recommendedName>
        <fullName evidence="1">F-box domain-containing protein</fullName>
    </recommendedName>
</protein>
<evidence type="ECO:0000313" key="2">
    <source>
        <dbReference type="EMBL" id="KAF4974012.1"/>
    </source>
</evidence>
<dbReference type="EMBL" id="JABEYC010000813">
    <property type="protein sequence ID" value="KAF4974012.1"/>
    <property type="molecule type" value="Genomic_DNA"/>
</dbReference>
<reference evidence="2" key="1">
    <citation type="journal article" date="2020" name="BMC Genomics">
        <title>Correction to: Identification and distribution of gene clusters required for synthesis of sphingolipid metabolism inhibitors in diverse species of the filamentous fungus Fusarium.</title>
        <authorList>
            <person name="Kim H.S."/>
            <person name="Lohmar J.M."/>
            <person name="Busman M."/>
            <person name="Brown D.W."/>
            <person name="Naumann T.A."/>
            <person name="Divon H.H."/>
            <person name="Lysoe E."/>
            <person name="Uhlig S."/>
            <person name="Proctor R.H."/>
        </authorList>
    </citation>
    <scope>NUCLEOTIDE SEQUENCE</scope>
    <source>
        <strain evidence="2">NRRL 22465</strain>
    </source>
</reference>
<dbReference type="AlphaFoldDB" id="A0A8H4UDB5"/>
<evidence type="ECO:0000313" key="3">
    <source>
        <dbReference type="Proteomes" id="UP000635477"/>
    </source>
</evidence>
<comment type="caution">
    <text evidence="2">The sequence shown here is derived from an EMBL/GenBank/DDBJ whole genome shotgun (WGS) entry which is preliminary data.</text>
</comment>
<dbReference type="Proteomes" id="UP000635477">
    <property type="component" value="Unassembled WGS sequence"/>
</dbReference>
<dbReference type="SUPFAM" id="SSF81383">
    <property type="entry name" value="F-box domain"/>
    <property type="match status" value="1"/>
</dbReference>
<name>A0A8H4UDB5_9HYPO</name>
<keyword evidence="3" id="KW-1185">Reference proteome</keyword>
<organism evidence="2 3">
    <name type="scientific">Fusarium zealandicum</name>
    <dbReference type="NCBI Taxonomy" id="1053134"/>
    <lineage>
        <taxon>Eukaryota</taxon>
        <taxon>Fungi</taxon>
        <taxon>Dikarya</taxon>
        <taxon>Ascomycota</taxon>
        <taxon>Pezizomycotina</taxon>
        <taxon>Sordariomycetes</taxon>
        <taxon>Hypocreomycetidae</taxon>
        <taxon>Hypocreales</taxon>
        <taxon>Nectriaceae</taxon>
        <taxon>Fusarium</taxon>
        <taxon>Fusarium staphyleae species complex</taxon>
    </lineage>
</organism>